<comment type="caution">
    <text evidence="1">The sequence shown here is derived from an EMBL/GenBank/DDBJ whole genome shotgun (WGS) entry which is preliminary data.</text>
</comment>
<protein>
    <recommendedName>
        <fullName evidence="3">Transcriptional coactivator p15 (PC4) C-terminal domain-containing protein</fullName>
    </recommendedName>
</protein>
<dbReference type="AlphaFoldDB" id="A0A845QLL2"/>
<evidence type="ECO:0000313" key="2">
    <source>
        <dbReference type="Proteomes" id="UP000446866"/>
    </source>
</evidence>
<dbReference type="Gene3D" id="2.30.31.70">
    <property type="match status" value="1"/>
</dbReference>
<dbReference type="Proteomes" id="UP000446866">
    <property type="component" value="Unassembled WGS sequence"/>
</dbReference>
<organism evidence="1 2">
    <name type="scientific">Anaerotruncus colihominis</name>
    <dbReference type="NCBI Taxonomy" id="169435"/>
    <lineage>
        <taxon>Bacteria</taxon>
        <taxon>Bacillati</taxon>
        <taxon>Bacillota</taxon>
        <taxon>Clostridia</taxon>
        <taxon>Eubacteriales</taxon>
        <taxon>Oscillospiraceae</taxon>
        <taxon>Anaerotruncus</taxon>
    </lineage>
</organism>
<accession>A0A845QLL2</accession>
<dbReference type="EMBL" id="QXWK01000013">
    <property type="protein sequence ID" value="NBH61587.1"/>
    <property type="molecule type" value="Genomic_DNA"/>
</dbReference>
<sequence>MEKKVNVKIIEDYGVVGEDQKGNVKHFIKAEWFGKAPVYEVRTFAPDGTPKRRVGLTREEVERLKVILNEELI</sequence>
<proteinExistence type="predicted"/>
<name>A0A845QLL2_9FIRM</name>
<evidence type="ECO:0000313" key="1">
    <source>
        <dbReference type="EMBL" id="NBH61587.1"/>
    </source>
</evidence>
<dbReference type="RefSeq" id="WP_160201868.1">
    <property type="nucleotide sequence ID" value="NZ_QXWK01000013.1"/>
</dbReference>
<gene>
    <name evidence="1" type="ORF">D0435_07980</name>
</gene>
<evidence type="ECO:0008006" key="3">
    <source>
        <dbReference type="Google" id="ProtNLM"/>
    </source>
</evidence>
<reference evidence="1 2" key="1">
    <citation type="submission" date="2018-08" db="EMBL/GenBank/DDBJ databases">
        <title>Murine metabolic-syndrome-specific gut microbial biobank.</title>
        <authorList>
            <person name="Liu C."/>
        </authorList>
    </citation>
    <scope>NUCLEOTIDE SEQUENCE [LARGE SCALE GENOMIC DNA]</scope>
    <source>
        <strain evidence="1 2">28</strain>
    </source>
</reference>
<keyword evidence="2" id="KW-1185">Reference proteome</keyword>